<dbReference type="Proteomes" id="UP001157091">
    <property type="component" value="Unassembled WGS sequence"/>
</dbReference>
<organism evidence="3 4">
    <name type="scientific">Luteimicrobium album</name>
    <dbReference type="NCBI Taxonomy" id="1054550"/>
    <lineage>
        <taxon>Bacteria</taxon>
        <taxon>Bacillati</taxon>
        <taxon>Actinomycetota</taxon>
        <taxon>Actinomycetes</taxon>
        <taxon>Micrococcales</taxon>
        <taxon>Luteimicrobium</taxon>
    </lineage>
</organism>
<evidence type="ECO:0000313" key="4">
    <source>
        <dbReference type="Proteomes" id="UP001157091"/>
    </source>
</evidence>
<evidence type="ECO:0000313" key="2">
    <source>
        <dbReference type="EMBL" id="GMA26658.1"/>
    </source>
</evidence>
<evidence type="ECO:0000313" key="3">
    <source>
        <dbReference type="EMBL" id="GMA26720.1"/>
    </source>
</evidence>
<gene>
    <name evidence="1" type="ORF">GCM10025864_00120</name>
    <name evidence="2" type="ORF">GCM10025864_44170</name>
    <name evidence="3" type="ORF">GCM10025864_44790</name>
</gene>
<proteinExistence type="predicted"/>
<name>A0ABQ6I834_9MICO</name>
<protein>
    <recommendedName>
        <fullName evidence="5">Transposase</fullName>
    </recommendedName>
</protein>
<sequence>MKTARPPRAAAVIEDAEFLASWGVGLTAAAKRLGYCSANSLEKTLHRLGRYDLAARLRTFEPLSTHALAA</sequence>
<keyword evidence="4" id="KW-1185">Reference proteome</keyword>
<accession>A0ABQ6I834</accession>
<reference evidence="3" key="3">
    <citation type="submission" date="2023-02" db="EMBL/GenBank/DDBJ databases">
        <authorList>
            <person name="Sun Q."/>
            <person name="Mori K."/>
        </authorList>
    </citation>
    <scope>NUCLEOTIDE SEQUENCE</scope>
    <source>
        <strain evidence="3">NBRC 106348</strain>
    </source>
</reference>
<evidence type="ECO:0008006" key="5">
    <source>
        <dbReference type="Google" id="ProtNLM"/>
    </source>
</evidence>
<dbReference type="EMBL" id="BSUK01000001">
    <property type="protein sequence ID" value="GMA22253.1"/>
    <property type="molecule type" value="Genomic_DNA"/>
</dbReference>
<reference evidence="3" key="1">
    <citation type="journal article" date="2014" name="Int. J. Syst. Evol. Microbiol.">
        <title>Complete genome of a new Firmicutes species belonging to the dominant human colonic microbiota ('Ruminococcus bicirculans') reveals two chromosomes and a selective capacity to utilize plant glucans.</title>
        <authorList>
            <consortium name="NISC Comparative Sequencing Program"/>
            <person name="Wegmann U."/>
            <person name="Louis P."/>
            <person name="Goesmann A."/>
            <person name="Henrissat B."/>
            <person name="Duncan S.H."/>
            <person name="Flint H.J."/>
        </authorList>
    </citation>
    <scope>NUCLEOTIDE SEQUENCE</scope>
    <source>
        <strain evidence="3">NBRC 106348</strain>
    </source>
</reference>
<dbReference type="EMBL" id="BSUK01000001">
    <property type="protein sequence ID" value="GMA26720.1"/>
    <property type="molecule type" value="Genomic_DNA"/>
</dbReference>
<reference evidence="4" key="2">
    <citation type="journal article" date="2019" name="Int. J. Syst. Evol. Microbiol.">
        <title>The Global Catalogue of Microorganisms (GCM) 10K type strain sequencing project: providing services to taxonomists for standard genome sequencing and annotation.</title>
        <authorList>
            <consortium name="The Broad Institute Genomics Platform"/>
            <consortium name="The Broad Institute Genome Sequencing Center for Infectious Disease"/>
            <person name="Wu L."/>
            <person name="Ma J."/>
        </authorList>
    </citation>
    <scope>NUCLEOTIDE SEQUENCE [LARGE SCALE GENOMIC DNA]</scope>
    <source>
        <strain evidence="4">NBRC 106348</strain>
    </source>
</reference>
<evidence type="ECO:0000313" key="1">
    <source>
        <dbReference type="EMBL" id="GMA22253.1"/>
    </source>
</evidence>
<comment type="caution">
    <text evidence="3">The sequence shown here is derived from an EMBL/GenBank/DDBJ whole genome shotgun (WGS) entry which is preliminary data.</text>
</comment>
<dbReference type="EMBL" id="BSUK01000001">
    <property type="protein sequence ID" value="GMA26658.1"/>
    <property type="molecule type" value="Genomic_DNA"/>
</dbReference>
<dbReference type="RefSeq" id="WP_284291135.1">
    <property type="nucleotide sequence ID" value="NZ_BSUK01000001.1"/>
</dbReference>